<dbReference type="AlphaFoldDB" id="A0A8U0WP35"/>
<reference evidence="2" key="2">
    <citation type="submission" date="2007-03" db="EMBL/GenBank/DDBJ databases">
        <authorList>
            <person name="Lorenzi H."/>
            <person name="Amedeo P."/>
            <person name="Inman J."/>
            <person name="Schobel S."/>
            <person name="Caler E."/>
        </authorList>
    </citation>
    <scope>GENOME REANNOTATION</scope>
    <source>
        <strain evidence="2">HM-1:IMSS</strain>
    </source>
</reference>
<dbReference type="Gene3D" id="3.40.50.300">
    <property type="entry name" value="P-loop containing nucleotide triphosphate hydrolases"/>
    <property type="match status" value="1"/>
</dbReference>
<keyword evidence="3" id="KW-1185">Reference proteome</keyword>
<dbReference type="Pfam" id="PF00071">
    <property type="entry name" value="Ras"/>
    <property type="match status" value="1"/>
</dbReference>
<dbReference type="SUPFAM" id="SSF52540">
    <property type="entry name" value="P-loop containing nucleoside triphosphate hydrolases"/>
    <property type="match status" value="1"/>
</dbReference>
<proteinExistence type="predicted"/>
<dbReference type="RefSeq" id="XP_650814.2">
    <property type="nucleotide sequence ID" value="XM_645722.2"/>
</dbReference>
<dbReference type="KEGG" id="ehi:EHI_158170"/>
<dbReference type="FunFam" id="3.40.50.300:FF:003329">
    <property type="entry name" value="Small GTPase EhRabX27, putative"/>
    <property type="match status" value="1"/>
</dbReference>
<dbReference type="InterPro" id="IPR001806">
    <property type="entry name" value="Small_GTPase"/>
</dbReference>
<dbReference type="PRINTS" id="PR00449">
    <property type="entry name" value="RASTRNSFRMNG"/>
</dbReference>
<dbReference type="GO" id="GO:0006886">
    <property type="term" value="P:intracellular protein transport"/>
    <property type="evidence" value="ECO:0000318"/>
    <property type="project" value="GO_Central"/>
</dbReference>
<dbReference type="SMART" id="SM00175">
    <property type="entry name" value="RAB"/>
    <property type="match status" value="1"/>
</dbReference>
<dbReference type="GO" id="GO:0005525">
    <property type="term" value="F:GTP binding"/>
    <property type="evidence" value="ECO:0007669"/>
    <property type="project" value="InterPro"/>
</dbReference>
<name>A0A8U0WP35_ENTH1</name>
<dbReference type="InterPro" id="IPR027417">
    <property type="entry name" value="P-loop_NTPase"/>
</dbReference>
<dbReference type="EMBL" id="DS571223">
    <property type="protein sequence ID" value="EAL45428.2"/>
    <property type="molecule type" value="Genomic_DNA"/>
</dbReference>
<accession>A0A8U0WP35</accession>
<keyword evidence="1" id="KW-0547">Nucleotide-binding</keyword>
<organism evidence="2 3">
    <name type="scientific">Entamoeba histolytica (strain ATCC 30459 / HM-1:IMSS / ABRM)</name>
    <dbReference type="NCBI Taxonomy" id="294381"/>
    <lineage>
        <taxon>Eukaryota</taxon>
        <taxon>Amoebozoa</taxon>
        <taxon>Evosea</taxon>
        <taxon>Archamoebae</taxon>
        <taxon>Mastigamoebida</taxon>
        <taxon>Entamoebidae</taxon>
        <taxon>Entamoeba</taxon>
    </lineage>
</organism>
<dbReference type="PROSITE" id="PS51419">
    <property type="entry name" value="RAB"/>
    <property type="match status" value="1"/>
</dbReference>
<dbReference type="PANTHER" id="PTHR47978">
    <property type="match status" value="1"/>
</dbReference>
<evidence type="ECO:0000313" key="3">
    <source>
        <dbReference type="Proteomes" id="UP000001926"/>
    </source>
</evidence>
<gene>
    <name evidence="2" type="ORF">EHI_158170</name>
</gene>
<evidence type="ECO:0000313" key="2">
    <source>
        <dbReference type="EMBL" id="EAL45428.2"/>
    </source>
</evidence>
<reference evidence="2" key="1">
    <citation type="journal article" date="2005" name="Nature">
        <title>The genome of the protist parasite Entamoeba histolytica.</title>
        <authorList>
            <person name="Loftus B."/>
            <person name="Anderson I."/>
            <person name="Davies R."/>
            <person name="Alsmark U.C."/>
            <person name="Samuelson J."/>
            <person name="Amedeo P."/>
            <person name="Roncaglia P."/>
            <person name="Berriman M."/>
            <person name="Hirt R.P."/>
            <person name="Mann B.J."/>
            <person name="Nozaki T."/>
            <person name="Suh B."/>
            <person name="Pop M."/>
            <person name="Duchene M."/>
            <person name="Ackers J."/>
            <person name="Tannich E."/>
            <person name="Leippe M."/>
            <person name="Hofer M."/>
            <person name="Bruchhaus I."/>
            <person name="Willhoeft U."/>
            <person name="Bhattacharya A."/>
            <person name="Chillingworth T."/>
            <person name="Churcher C."/>
            <person name="Hance Z."/>
            <person name="Harris B."/>
            <person name="Harris D."/>
            <person name="Jagels K."/>
            <person name="Moule S."/>
            <person name="Mungall K."/>
            <person name="Ormond D."/>
            <person name="Squares R."/>
            <person name="Whitehead S."/>
            <person name="Quail M.A."/>
            <person name="Rabbinowitsch E."/>
            <person name="Norbertczak H."/>
            <person name="Price C."/>
            <person name="Wang Z."/>
            <person name="Guillen N."/>
            <person name="Gilchrist C."/>
            <person name="Stroup S.E."/>
            <person name="Bhattacharya S."/>
            <person name="Lohia A."/>
            <person name="Foster P.G."/>
            <person name="Sicheritz-Ponten T."/>
            <person name="Weber C."/>
            <person name="Singh U."/>
            <person name="Mukherjee C."/>
            <person name="El-Sayed N.M."/>
            <person name="Petri W.A.Jr."/>
            <person name="Clark C.G."/>
            <person name="Embley T.M."/>
            <person name="Barrell B."/>
            <person name="Fraser C.M."/>
            <person name="Hall N."/>
        </authorList>
    </citation>
    <scope>NUCLEOTIDE SEQUENCE [LARGE SCALE GENOMIC DNA]</scope>
    <source>
        <strain evidence="2">HM-1:IMSS</strain>
    </source>
</reference>
<dbReference type="Proteomes" id="UP000001926">
    <property type="component" value="Partially assembled WGS sequence"/>
</dbReference>
<dbReference type="HOGENOM" id="CLU_1356899_0_0_1"/>
<dbReference type="GeneID" id="3405104"/>
<dbReference type="OrthoDB" id="25297at2759"/>
<sequence length="202" mass="23121">MQPNNTFIKIETVGSQGSGKSSIIYRIMNKEPHQGITTIGCEVNSLVVSFERRLWTCKLWDIEERLREASLAKGVSTPPDALLIVIDLTQSTSLEWARNYINNKLGIETFGMLVVGIGNKCNDKKKSVSSKEVRQLFQQYHFEYYETDVVDNVGISQMFCDTIHAIVERRIEQEHEIHQDNEMLNEFSQSLTSEDIEDCKVV</sequence>
<protein>
    <submittedName>
        <fullName evidence="2">GTP-binding protein EhRabX27, putative</fullName>
    </submittedName>
</protein>
<dbReference type="GO" id="GO:0012505">
    <property type="term" value="C:endomembrane system"/>
    <property type="evidence" value="ECO:0000318"/>
    <property type="project" value="GO_Central"/>
</dbReference>
<evidence type="ECO:0000256" key="1">
    <source>
        <dbReference type="ARBA" id="ARBA00022741"/>
    </source>
</evidence>
<dbReference type="OMA" id="FEWARNY"/>
<dbReference type="GO" id="GO:0003924">
    <property type="term" value="F:GTPase activity"/>
    <property type="evidence" value="ECO:0000318"/>
    <property type="project" value="GO_Central"/>
</dbReference>